<dbReference type="InterPro" id="IPR002065">
    <property type="entry name" value="TPX"/>
</dbReference>
<sequence length="166" mass="17700">MTQVAFQGQAINLTGQFPQTGTQAPEFTLCGAELNEVTLETLKGKKTVLNIFPSVDTPVCAASVREFNKKVTEVNDAAVVCISADLPFAMARFCGAEGIENVQSASFFRSPEFAEAYGVKLAEGPLAGLAARAVVVLDEEGRVIHSELVSEITDVPNYDAAMEALR</sequence>
<name>E3BKN0_9VIBR</name>
<keyword evidence="9" id="KW-1185">Reference proteome</keyword>
<organism evidence="8 9">
    <name type="scientific">Vibrio caribbeanicus ATCC BAA-2122</name>
    <dbReference type="NCBI Taxonomy" id="796620"/>
    <lineage>
        <taxon>Bacteria</taxon>
        <taxon>Pseudomonadati</taxon>
        <taxon>Pseudomonadota</taxon>
        <taxon>Gammaproteobacteria</taxon>
        <taxon>Vibrionales</taxon>
        <taxon>Vibrionaceae</taxon>
        <taxon>Vibrio</taxon>
    </lineage>
</organism>
<dbReference type="EMBL" id="AEIU01000075">
    <property type="protein sequence ID" value="EFP96224.1"/>
    <property type="molecule type" value="Genomic_DNA"/>
</dbReference>
<feature type="active site" description="Cysteine sulfenic acid (-SOH) intermediate" evidence="6">
    <location>
        <position position="60"/>
    </location>
</feature>
<evidence type="ECO:0000256" key="6">
    <source>
        <dbReference type="HAMAP-Rule" id="MF_00269"/>
    </source>
</evidence>
<dbReference type="InterPro" id="IPR036249">
    <property type="entry name" value="Thioredoxin-like_sf"/>
</dbReference>
<dbReference type="InterPro" id="IPR018219">
    <property type="entry name" value="Tpx_CS"/>
</dbReference>
<protein>
    <recommendedName>
        <fullName evidence="6">Thiol peroxidase</fullName>
        <shortName evidence="6">Tpx</shortName>
        <ecNumber evidence="6">1.11.1.24</ecNumber>
    </recommendedName>
    <alternativeName>
        <fullName evidence="6">Peroxiredoxin tpx</fullName>
        <shortName evidence="6">Prx</shortName>
    </alternativeName>
    <alternativeName>
        <fullName evidence="6">Thioredoxin peroxidase</fullName>
    </alternativeName>
    <alternativeName>
        <fullName evidence="6">Thioredoxin-dependent peroxiredoxin</fullName>
    </alternativeName>
</protein>
<dbReference type="InterPro" id="IPR013766">
    <property type="entry name" value="Thioredoxin_domain"/>
</dbReference>
<evidence type="ECO:0000256" key="1">
    <source>
        <dbReference type="ARBA" id="ARBA00022559"/>
    </source>
</evidence>
<dbReference type="HAMAP" id="MF_00269">
    <property type="entry name" value="Tpx"/>
    <property type="match status" value="1"/>
</dbReference>
<dbReference type="InterPro" id="IPR013740">
    <property type="entry name" value="Redoxin"/>
</dbReference>
<dbReference type="PANTHER" id="PTHR43110:SF1">
    <property type="entry name" value="THIOL PEROXIDASE"/>
    <property type="match status" value="1"/>
</dbReference>
<keyword evidence="1 6" id="KW-0575">Peroxidase</keyword>
<dbReference type="Gene3D" id="3.40.30.10">
    <property type="entry name" value="Glutaredoxin"/>
    <property type="match status" value="1"/>
</dbReference>
<comment type="function">
    <text evidence="6">Thiol-specific peroxidase that catalyzes the reduction of hydrogen peroxide and organic hydroperoxides to water and alcohols, respectively. Plays a role in cell protection against oxidative stress by detoxifying peroxides.</text>
</comment>
<dbReference type="STRING" id="796620.VIBC2010_11684"/>
<keyword evidence="4 6" id="KW-1015">Disulfide bond</keyword>
<evidence type="ECO:0000256" key="3">
    <source>
        <dbReference type="ARBA" id="ARBA00023002"/>
    </source>
</evidence>
<evidence type="ECO:0000256" key="5">
    <source>
        <dbReference type="ARBA" id="ARBA00023284"/>
    </source>
</evidence>
<reference evidence="8 9" key="1">
    <citation type="journal article" date="2012" name="Int. J. Syst. Evol. Microbiol.">
        <title>Vibrio caribbeanicus sp. nov., isolated from the marine sponge Scleritoderma cyanea.</title>
        <authorList>
            <person name="Hoffmann M."/>
            <person name="Monday S.R."/>
            <person name="Allard M.W."/>
            <person name="Strain E.A."/>
            <person name="Whittaker P."/>
            <person name="Naum M."/>
            <person name="McCarthy P.J."/>
            <person name="Lopez J.V."/>
            <person name="Fischer M."/>
            <person name="Brown E.W."/>
        </authorList>
    </citation>
    <scope>NUCLEOTIDE SEQUENCE [LARGE SCALE GENOMIC DNA]</scope>
    <source>
        <strain evidence="8 9">ATCC BAA-2122</strain>
    </source>
</reference>
<dbReference type="PROSITE" id="PS51352">
    <property type="entry name" value="THIOREDOXIN_2"/>
    <property type="match status" value="1"/>
</dbReference>
<dbReference type="EC" id="1.11.1.24" evidence="6"/>
<dbReference type="PANTHER" id="PTHR43110">
    <property type="entry name" value="THIOL PEROXIDASE"/>
    <property type="match status" value="1"/>
</dbReference>
<feature type="disulfide bond" description="Redox-active" evidence="6">
    <location>
        <begin position="60"/>
        <end position="94"/>
    </location>
</feature>
<dbReference type="GO" id="GO:0008379">
    <property type="term" value="F:thioredoxin peroxidase activity"/>
    <property type="evidence" value="ECO:0007669"/>
    <property type="project" value="UniProtKB-UniRule"/>
</dbReference>
<keyword evidence="2 6" id="KW-0049">Antioxidant</keyword>
<evidence type="ECO:0000313" key="9">
    <source>
        <dbReference type="Proteomes" id="UP000002943"/>
    </source>
</evidence>
<dbReference type="Pfam" id="PF08534">
    <property type="entry name" value="Redoxin"/>
    <property type="match status" value="1"/>
</dbReference>
<dbReference type="SUPFAM" id="SSF52833">
    <property type="entry name" value="Thioredoxin-like"/>
    <property type="match status" value="1"/>
</dbReference>
<dbReference type="AlphaFoldDB" id="E3BKN0"/>
<proteinExistence type="inferred from homology"/>
<dbReference type="NCBIfam" id="NF001808">
    <property type="entry name" value="PRK00522.1"/>
    <property type="match status" value="1"/>
</dbReference>
<comment type="subunit">
    <text evidence="6">Homodimer.</text>
</comment>
<dbReference type="RefSeq" id="WP_009601599.1">
    <property type="nucleotide sequence ID" value="NZ_AEIU01000075.1"/>
</dbReference>
<keyword evidence="3 6" id="KW-0560">Oxidoreductase</keyword>
<comment type="similarity">
    <text evidence="6">Belongs to the peroxiredoxin family. Tpx subfamily.</text>
</comment>
<dbReference type="OrthoDB" id="9781543at2"/>
<dbReference type="CDD" id="cd03014">
    <property type="entry name" value="PRX_Atyp2cys"/>
    <property type="match status" value="1"/>
</dbReference>
<keyword evidence="5 6" id="KW-0676">Redox-active center</keyword>
<evidence type="ECO:0000256" key="2">
    <source>
        <dbReference type="ARBA" id="ARBA00022862"/>
    </source>
</evidence>
<dbReference type="Proteomes" id="UP000002943">
    <property type="component" value="Unassembled WGS sequence"/>
</dbReference>
<comment type="miscellaneous">
    <text evidence="6">The active site is a conserved redox-active cysteine residue, the peroxidatic cysteine (C(P)), which makes the nucleophilic attack on the peroxide substrate. The peroxide oxidizes the C(P)-SH to cysteine sulfenic acid (C(P)-SOH), which then reacts with another cysteine residue, the resolving cysteine (C(R)), to form a disulfide bridge. The disulfide is subsequently reduced by an appropriate electron donor to complete the catalytic cycle. In this atypical 2-Cys peroxiredoxin, C(R) is present in the same subunit to form an intramolecular disulfide. The disulfide is subsequently reduced by thioredoxin.</text>
</comment>
<dbReference type="eggNOG" id="COG2077">
    <property type="taxonomic scope" value="Bacteria"/>
</dbReference>
<comment type="caution">
    <text evidence="8">The sequence shown here is derived from an EMBL/GenBank/DDBJ whole genome shotgun (WGS) entry which is preliminary data.</text>
</comment>
<dbReference type="PROSITE" id="PS01265">
    <property type="entry name" value="TPX"/>
    <property type="match status" value="1"/>
</dbReference>
<accession>E3BKN0</accession>
<evidence type="ECO:0000256" key="4">
    <source>
        <dbReference type="ARBA" id="ARBA00023157"/>
    </source>
</evidence>
<gene>
    <name evidence="6" type="primary">tpx</name>
    <name evidence="8" type="ORF">VIBC2010_11684</name>
</gene>
<evidence type="ECO:0000259" key="7">
    <source>
        <dbReference type="PROSITE" id="PS51352"/>
    </source>
</evidence>
<evidence type="ECO:0000313" key="8">
    <source>
        <dbReference type="EMBL" id="EFP96224.1"/>
    </source>
</evidence>
<feature type="domain" description="Thioredoxin" evidence="7">
    <location>
        <begin position="18"/>
        <end position="166"/>
    </location>
</feature>
<dbReference type="InterPro" id="IPR050455">
    <property type="entry name" value="Tpx_Peroxidase_subfamily"/>
</dbReference>
<comment type="catalytic activity">
    <reaction evidence="6">
        <text>a hydroperoxide + [thioredoxin]-dithiol = an alcohol + [thioredoxin]-disulfide + H2O</text>
        <dbReference type="Rhea" id="RHEA:62620"/>
        <dbReference type="Rhea" id="RHEA-COMP:10698"/>
        <dbReference type="Rhea" id="RHEA-COMP:10700"/>
        <dbReference type="ChEBI" id="CHEBI:15377"/>
        <dbReference type="ChEBI" id="CHEBI:29950"/>
        <dbReference type="ChEBI" id="CHEBI:30879"/>
        <dbReference type="ChEBI" id="CHEBI:35924"/>
        <dbReference type="ChEBI" id="CHEBI:50058"/>
        <dbReference type="EC" id="1.11.1.24"/>
    </reaction>
</comment>